<keyword evidence="1" id="KW-0805">Transcription regulation</keyword>
<protein>
    <recommendedName>
        <fullName evidence="5">BHLH domain-containing protein</fullName>
    </recommendedName>
</protein>
<dbReference type="PANTHER" id="PTHR45844">
    <property type="entry name" value="TRANSCRIPTION FACTOR BHLH30"/>
    <property type="match status" value="1"/>
</dbReference>
<dbReference type="Pfam" id="PF00010">
    <property type="entry name" value="HLH"/>
    <property type="match status" value="1"/>
</dbReference>
<dbReference type="AlphaFoldDB" id="A0A8T2SF08"/>
<evidence type="ECO:0000256" key="1">
    <source>
        <dbReference type="ARBA" id="ARBA00023015"/>
    </source>
</evidence>
<dbReference type="InterPro" id="IPR036638">
    <property type="entry name" value="HLH_DNA-bd_sf"/>
</dbReference>
<evidence type="ECO:0000256" key="4">
    <source>
        <dbReference type="SAM" id="MobiDB-lite"/>
    </source>
</evidence>
<evidence type="ECO:0000256" key="2">
    <source>
        <dbReference type="ARBA" id="ARBA00023125"/>
    </source>
</evidence>
<dbReference type="GO" id="GO:0003677">
    <property type="term" value="F:DNA binding"/>
    <property type="evidence" value="ECO:0007669"/>
    <property type="project" value="UniProtKB-KW"/>
</dbReference>
<keyword evidence="2" id="KW-0238">DNA-binding</keyword>
<keyword evidence="7" id="KW-1185">Reference proteome</keyword>
<dbReference type="PANTHER" id="PTHR45844:SF2">
    <property type="entry name" value="TRANSCRIPTION FACTOR BHLH30"/>
    <property type="match status" value="1"/>
</dbReference>
<evidence type="ECO:0000313" key="6">
    <source>
        <dbReference type="EMBL" id="KAH7315987.1"/>
    </source>
</evidence>
<comment type="caution">
    <text evidence="6">The sequence shown here is derived from an EMBL/GenBank/DDBJ whole genome shotgun (WGS) entry which is preliminary data.</text>
</comment>
<dbReference type="PROSITE" id="PS50888">
    <property type="entry name" value="BHLH"/>
    <property type="match status" value="1"/>
</dbReference>
<dbReference type="Proteomes" id="UP000825935">
    <property type="component" value="Chromosome 21"/>
</dbReference>
<keyword evidence="3" id="KW-0804">Transcription</keyword>
<organism evidence="6 7">
    <name type="scientific">Ceratopteris richardii</name>
    <name type="common">Triangle waterfern</name>
    <dbReference type="NCBI Taxonomy" id="49495"/>
    <lineage>
        <taxon>Eukaryota</taxon>
        <taxon>Viridiplantae</taxon>
        <taxon>Streptophyta</taxon>
        <taxon>Embryophyta</taxon>
        <taxon>Tracheophyta</taxon>
        <taxon>Polypodiopsida</taxon>
        <taxon>Polypodiidae</taxon>
        <taxon>Polypodiales</taxon>
        <taxon>Pteridineae</taxon>
        <taxon>Pteridaceae</taxon>
        <taxon>Parkerioideae</taxon>
        <taxon>Ceratopteris</taxon>
    </lineage>
</organism>
<dbReference type="InterPro" id="IPR045847">
    <property type="entry name" value="AIG1-like"/>
</dbReference>
<accession>A0A8T2SF08</accession>
<name>A0A8T2SF08_CERRI</name>
<sequence length="340" mass="37745">MERMEMGLDHHRGPLFPFTKVELVDESPSLKGSISAHQFGYRSMPVIANGRSWQLPLQASSNIDFPAHESFSLLQHSLDMSKAHHASSSGWIQSFQSILPVQGNNWSAYTMNPKESVVPSYVALNAGSLVLDSTRGELVNALKATPKEILEAKALAASRSHSEAERRRRERINAHLATLRTIVPSSVKSDKASLLAEVIDQVKRLKREVSDAYSFGSMPSESDELFVEGDTSSLEKGRTMIRVSLCCDDRPDLMTDLKHALDMLKLRTVKVEMSTLGGRMKNDFQVAPKEDCPENDVSALIKKVEEGLRLVMERSGRGELLQGKMSKKQRLTHSDSQVDG</sequence>
<reference evidence="6" key="1">
    <citation type="submission" date="2021-08" db="EMBL/GenBank/DDBJ databases">
        <title>WGS assembly of Ceratopteris richardii.</title>
        <authorList>
            <person name="Marchant D.B."/>
            <person name="Chen G."/>
            <person name="Jenkins J."/>
            <person name="Shu S."/>
            <person name="Leebens-Mack J."/>
            <person name="Grimwood J."/>
            <person name="Schmutz J."/>
            <person name="Soltis P."/>
            <person name="Soltis D."/>
            <person name="Chen Z.-H."/>
        </authorList>
    </citation>
    <scope>NUCLEOTIDE SEQUENCE</scope>
    <source>
        <strain evidence="6">Whitten #5841</strain>
        <tissue evidence="6">Leaf</tissue>
    </source>
</reference>
<evidence type="ECO:0000313" key="7">
    <source>
        <dbReference type="Proteomes" id="UP000825935"/>
    </source>
</evidence>
<evidence type="ECO:0000259" key="5">
    <source>
        <dbReference type="PROSITE" id="PS50888"/>
    </source>
</evidence>
<dbReference type="SUPFAM" id="SSF47459">
    <property type="entry name" value="HLH, helix-loop-helix DNA-binding domain"/>
    <property type="match status" value="1"/>
</dbReference>
<feature type="domain" description="BHLH" evidence="5">
    <location>
        <begin position="156"/>
        <end position="205"/>
    </location>
</feature>
<evidence type="ECO:0000256" key="3">
    <source>
        <dbReference type="ARBA" id="ARBA00023163"/>
    </source>
</evidence>
<dbReference type="SMART" id="SM00353">
    <property type="entry name" value="HLH"/>
    <property type="match status" value="1"/>
</dbReference>
<dbReference type="GO" id="GO:0046983">
    <property type="term" value="F:protein dimerization activity"/>
    <property type="evidence" value="ECO:0007669"/>
    <property type="project" value="InterPro"/>
</dbReference>
<gene>
    <name evidence="6" type="ORF">KP509_21G073100</name>
</gene>
<dbReference type="GO" id="GO:0003700">
    <property type="term" value="F:DNA-binding transcription factor activity"/>
    <property type="evidence" value="ECO:0007669"/>
    <property type="project" value="InterPro"/>
</dbReference>
<dbReference type="Gene3D" id="4.10.280.10">
    <property type="entry name" value="Helix-loop-helix DNA-binding domain"/>
    <property type="match status" value="1"/>
</dbReference>
<feature type="region of interest" description="Disordered" evidence="4">
    <location>
        <begin position="319"/>
        <end position="340"/>
    </location>
</feature>
<dbReference type="EMBL" id="CM035426">
    <property type="protein sequence ID" value="KAH7315987.1"/>
    <property type="molecule type" value="Genomic_DNA"/>
</dbReference>
<dbReference type="OrthoDB" id="71302at2759"/>
<dbReference type="OMA" id="IANGRSW"/>
<proteinExistence type="predicted"/>
<dbReference type="CDD" id="cd04873">
    <property type="entry name" value="ACT_UUR-ACR-like"/>
    <property type="match status" value="1"/>
</dbReference>
<dbReference type="InterPro" id="IPR011598">
    <property type="entry name" value="bHLH_dom"/>
</dbReference>